<name>A0A388LPJ1_CHABU</name>
<reference evidence="3 4" key="1">
    <citation type="journal article" date="2018" name="Cell">
        <title>The Chara Genome: Secondary Complexity and Implications for Plant Terrestrialization.</title>
        <authorList>
            <person name="Nishiyama T."/>
            <person name="Sakayama H."/>
            <person name="Vries J.D."/>
            <person name="Buschmann H."/>
            <person name="Saint-Marcoux D."/>
            <person name="Ullrich K.K."/>
            <person name="Haas F.B."/>
            <person name="Vanderstraeten L."/>
            <person name="Becker D."/>
            <person name="Lang D."/>
            <person name="Vosolsobe S."/>
            <person name="Rombauts S."/>
            <person name="Wilhelmsson P.K.I."/>
            <person name="Janitza P."/>
            <person name="Kern R."/>
            <person name="Heyl A."/>
            <person name="Rumpler F."/>
            <person name="Villalobos L.I.A.C."/>
            <person name="Clay J.M."/>
            <person name="Skokan R."/>
            <person name="Toyoda A."/>
            <person name="Suzuki Y."/>
            <person name="Kagoshima H."/>
            <person name="Schijlen E."/>
            <person name="Tajeshwar N."/>
            <person name="Catarino B."/>
            <person name="Hetherington A.J."/>
            <person name="Saltykova A."/>
            <person name="Bonnot C."/>
            <person name="Breuninger H."/>
            <person name="Symeonidi A."/>
            <person name="Radhakrishnan G.V."/>
            <person name="Van Nieuwerburgh F."/>
            <person name="Deforce D."/>
            <person name="Chang C."/>
            <person name="Karol K.G."/>
            <person name="Hedrich R."/>
            <person name="Ulvskov P."/>
            <person name="Glockner G."/>
            <person name="Delwiche C.F."/>
            <person name="Petrasek J."/>
            <person name="Van de Peer Y."/>
            <person name="Friml J."/>
            <person name="Beilby M."/>
            <person name="Dolan L."/>
            <person name="Kohara Y."/>
            <person name="Sugano S."/>
            <person name="Fujiyama A."/>
            <person name="Delaux P.-M."/>
            <person name="Quint M."/>
            <person name="TheiBen G."/>
            <person name="Hagemann M."/>
            <person name="Harholt J."/>
            <person name="Dunand C."/>
            <person name="Zachgo S."/>
            <person name="Langdale J."/>
            <person name="Maumus F."/>
            <person name="Straeten D.V.D."/>
            <person name="Gould S.B."/>
            <person name="Rensing S.A."/>
        </authorList>
    </citation>
    <scope>NUCLEOTIDE SEQUENCE [LARGE SCALE GENOMIC DNA]</scope>
    <source>
        <strain evidence="3 4">S276</strain>
    </source>
</reference>
<dbReference type="InterPro" id="IPR008906">
    <property type="entry name" value="HATC_C_dom"/>
</dbReference>
<accession>A0A388LPJ1</accession>
<dbReference type="InterPro" id="IPR007021">
    <property type="entry name" value="DUF659"/>
</dbReference>
<protein>
    <recommendedName>
        <fullName evidence="5">DUF659 domain-containing protein</fullName>
    </recommendedName>
</protein>
<evidence type="ECO:0000313" key="3">
    <source>
        <dbReference type="EMBL" id="GBG84248.1"/>
    </source>
</evidence>
<dbReference type="Pfam" id="PF05699">
    <property type="entry name" value="Dimer_Tnp_hAT"/>
    <property type="match status" value="1"/>
</dbReference>
<comment type="caution">
    <text evidence="3">The sequence shown here is derived from an EMBL/GenBank/DDBJ whole genome shotgun (WGS) entry which is preliminary data.</text>
</comment>
<sequence>MAGPSAPASGLSGGAMGSGTEDFCVDPKLVWKPRDHCVWNWLVHGRSRGAKSHGGREMQCLLCGVVFPGNRTREIGHFTKKRQGSRCPNVTVGIYKRLRAANVELSPDVAEMLQREDEAAIQIVQDPPLPAICGGDDVGGGANVEQGGEAATIAGATATEVTSRPTPARTLRQTPMGRYVRNPRQREIDLAAMDLFAQNVIPFNMAKSSSWKKFCEACFGPQSATRCPLKHVSYDALREELLDSRKETYLKREAKLRVDWEKTGCTLITYGTTDICGRFMLNYILAGRDRPVFIKCDHVKRKDKNYAAMLESWKSFLRENKHVTAICTDSFSSNKAVAEALAKDPEFSHIYWIPYTAYCMDLFLHDLGNMRWAKNIVEDANEVVKFFRIHSVSRKMLYGNDKTCPYAIRDKACFVERLVQSTHFWNDIRMVFDLMEGAYSILRMVDRDVHCISRVYDAAVALKNCVLAAPLTEGQRAEVLEVVSNRTDQLLSPVHAVSRLLDPMLRDRGVFSDPTLMTQFRGVVEHLVGGRGTPQYQECIDSLYAFQREQGIFGDPEVQRHGRMDSALDWWEDHGRGHPTLQRLALRILSMWTTSSSVERNWSTWALVHTNDRNKLEHERVEKLVLPPLEPPI</sequence>
<dbReference type="AlphaFoldDB" id="A0A388LPJ1"/>
<evidence type="ECO:0008006" key="5">
    <source>
        <dbReference type="Google" id="ProtNLM"/>
    </source>
</evidence>
<feature type="domain" description="DUF659" evidence="1">
    <location>
        <begin position="233"/>
        <end position="383"/>
    </location>
</feature>
<evidence type="ECO:0000259" key="2">
    <source>
        <dbReference type="Pfam" id="PF05699"/>
    </source>
</evidence>
<evidence type="ECO:0000313" key="4">
    <source>
        <dbReference type="Proteomes" id="UP000265515"/>
    </source>
</evidence>
<dbReference type="PANTHER" id="PTHR32166:SF123">
    <property type="entry name" value="BED-TYPE DOMAIN-CONTAINING PROTEIN"/>
    <property type="match status" value="1"/>
</dbReference>
<proteinExistence type="predicted"/>
<dbReference type="Pfam" id="PF04937">
    <property type="entry name" value="DUF659"/>
    <property type="match status" value="1"/>
</dbReference>
<dbReference type="SUPFAM" id="SSF53098">
    <property type="entry name" value="Ribonuclease H-like"/>
    <property type="match status" value="1"/>
</dbReference>
<evidence type="ECO:0000259" key="1">
    <source>
        <dbReference type="Pfam" id="PF04937"/>
    </source>
</evidence>
<keyword evidence="4" id="KW-1185">Reference proteome</keyword>
<dbReference type="EMBL" id="BFEA01000469">
    <property type="protein sequence ID" value="GBG84248.1"/>
    <property type="molecule type" value="Genomic_DNA"/>
</dbReference>
<dbReference type="Proteomes" id="UP000265515">
    <property type="component" value="Unassembled WGS sequence"/>
</dbReference>
<organism evidence="3 4">
    <name type="scientific">Chara braunii</name>
    <name type="common">Braun's stonewort</name>
    <dbReference type="NCBI Taxonomy" id="69332"/>
    <lineage>
        <taxon>Eukaryota</taxon>
        <taxon>Viridiplantae</taxon>
        <taxon>Streptophyta</taxon>
        <taxon>Charophyceae</taxon>
        <taxon>Charales</taxon>
        <taxon>Characeae</taxon>
        <taxon>Chara</taxon>
    </lineage>
</organism>
<dbReference type="GO" id="GO:0046983">
    <property type="term" value="F:protein dimerization activity"/>
    <property type="evidence" value="ECO:0007669"/>
    <property type="project" value="InterPro"/>
</dbReference>
<dbReference type="PANTHER" id="PTHR32166">
    <property type="entry name" value="OSJNBA0013A04.12 PROTEIN"/>
    <property type="match status" value="1"/>
</dbReference>
<feature type="domain" description="HAT C-terminal dimerisation" evidence="2">
    <location>
        <begin position="566"/>
        <end position="625"/>
    </location>
</feature>
<dbReference type="Gramene" id="GBG84248">
    <property type="protein sequence ID" value="GBG84248"/>
    <property type="gene ID" value="CBR_g38219"/>
</dbReference>
<gene>
    <name evidence="3" type="ORF">CBR_g38219</name>
</gene>
<dbReference type="OrthoDB" id="1712654at2759"/>
<dbReference type="InterPro" id="IPR012337">
    <property type="entry name" value="RNaseH-like_sf"/>
</dbReference>